<proteinExistence type="inferred from homology"/>
<dbReference type="PROSITE" id="PS51353">
    <property type="entry name" value="ARSC"/>
    <property type="match status" value="1"/>
</dbReference>
<dbReference type="GO" id="GO:0008794">
    <property type="term" value="F:arsenate reductase (glutaredoxin) activity"/>
    <property type="evidence" value="ECO:0007669"/>
    <property type="project" value="UniProtKB-UniRule"/>
</dbReference>
<comment type="caution">
    <text evidence="5">The sequence shown here is derived from an EMBL/GenBank/DDBJ whole genome shotgun (WGS) entry which is preliminary data.</text>
</comment>
<protein>
    <recommendedName>
        <fullName evidence="4">Arsenate reductase</fullName>
        <ecNumber evidence="4">1.20.4.1</ecNumber>
    </recommendedName>
</protein>
<dbReference type="AlphaFoldDB" id="A0AA41X0A9"/>
<dbReference type="InterPro" id="IPR006660">
    <property type="entry name" value="Arsenate_reductase-like"/>
</dbReference>
<dbReference type="InterPro" id="IPR036249">
    <property type="entry name" value="Thioredoxin-like_sf"/>
</dbReference>
<keyword evidence="6" id="KW-1185">Reference proteome</keyword>
<sequence length="119" mass="13006">MSALRLYHNPRCSKSRQTLALLEQNNITVTPILYLQTGLTESEVLRLKKKLGVTSLLSMMRPKEAEFAAQKLTKASDEAALLAGLLAAPKLLERPILETEDAAAIGRPPEQVLAIIDQG</sequence>
<dbReference type="SUPFAM" id="SSF52833">
    <property type="entry name" value="Thioredoxin-like"/>
    <property type="match status" value="1"/>
</dbReference>
<reference evidence="5" key="1">
    <citation type="submission" date="2022-07" db="EMBL/GenBank/DDBJ databases">
        <title>Characterization of the Novel Bacterium Alteromonas immobilis LMIT006 and Alteromonas gregis LMIT007.</title>
        <authorList>
            <person name="Lin X."/>
        </authorList>
    </citation>
    <scope>NUCLEOTIDE SEQUENCE</scope>
    <source>
        <strain evidence="5">LMIT007</strain>
    </source>
</reference>
<evidence type="ECO:0000256" key="1">
    <source>
        <dbReference type="ARBA" id="ARBA00007198"/>
    </source>
</evidence>
<evidence type="ECO:0000256" key="4">
    <source>
        <dbReference type="RuleBase" id="RU362029"/>
    </source>
</evidence>
<dbReference type="EMBL" id="JANATA010000001">
    <property type="protein sequence ID" value="MCP3427547.1"/>
    <property type="molecule type" value="Genomic_DNA"/>
</dbReference>
<dbReference type="PANTHER" id="PTHR30041">
    <property type="entry name" value="ARSENATE REDUCTASE"/>
    <property type="match status" value="1"/>
</dbReference>
<comment type="catalytic activity">
    <reaction evidence="4">
        <text>[glutaredoxin]-dithiol + arsenate + glutathione + H(+) = glutathionyl-S-S-[glutaredoxin] + arsenite + H2O</text>
        <dbReference type="Rhea" id="RHEA:22016"/>
        <dbReference type="Rhea" id="RHEA-COMP:10729"/>
        <dbReference type="Rhea" id="RHEA-COMP:17668"/>
        <dbReference type="ChEBI" id="CHEBI:15377"/>
        <dbReference type="ChEBI" id="CHEBI:15378"/>
        <dbReference type="ChEBI" id="CHEBI:29242"/>
        <dbReference type="ChEBI" id="CHEBI:29950"/>
        <dbReference type="ChEBI" id="CHEBI:48597"/>
        <dbReference type="ChEBI" id="CHEBI:57925"/>
        <dbReference type="ChEBI" id="CHEBI:146199"/>
        <dbReference type="EC" id="1.20.4.1"/>
    </reaction>
</comment>
<evidence type="ECO:0000313" key="6">
    <source>
        <dbReference type="Proteomes" id="UP001165413"/>
    </source>
</evidence>
<name>A0AA41X0A9_9ALTE</name>
<evidence type="ECO:0000256" key="2">
    <source>
        <dbReference type="ARBA" id="ARBA00023002"/>
    </source>
</evidence>
<comment type="similarity">
    <text evidence="1 3 4">Belongs to the ArsC family.</text>
</comment>
<dbReference type="PANTHER" id="PTHR30041:SF4">
    <property type="entry name" value="ARSENATE REDUCTASE"/>
    <property type="match status" value="1"/>
</dbReference>
<gene>
    <name evidence="5" type="primary">arsC</name>
    <name evidence="5" type="ORF">NLF92_01135</name>
</gene>
<keyword evidence="2 4" id="KW-0560">Oxidoreductase</keyword>
<dbReference type="NCBIfam" id="TIGR00014">
    <property type="entry name" value="arsC"/>
    <property type="match status" value="1"/>
</dbReference>
<organism evidence="5 6">
    <name type="scientific">Opacimonas viscosa</name>
    <dbReference type="NCBI Taxonomy" id="2961944"/>
    <lineage>
        <taxon>Bacteria</taxon>
        <taxon>Pseudomonadati</taxon>
        <taxon>Pseudomonadota</taxon>
        <taxon>Gammaproteobacteria</taxon>
        <taxon>Alteromonadales</taxon>
        <taxon>Alteromonadaceae</taxon>
        <taxon>Opacimonas</taxon>
    </lineage>
</organism>
<dbReference type="EC" id="1.20.4.1" evidence="4"/>
<dbReference type="InterPro" id="IPR006659">
    <property type="entry name" value="Arsenate_reductase"/>
</dbReference>
<dbReference type="Gene3D" id="3.40.30.10">
    <property type="entry name" value="Glutaredoxin"/>
    <property type="match status" value="1"/>
</dbReference>
<evidence type="ECO:0000256" key="3">
    <source>
        <dbReference type="PROSITE-ProRule" id="PRU01282"/>
    </source>
</evidence>
<dbReference type="Pfam" id="PF03960">
    <property type="entry name" value="ArsC"/>
    <property type="match status" value="1"/>
</dbReference>
<evidence type="ECO:0000313" key="5">
    <source>
        <dbReference type="EMBL" id="MCP3427547.1"/>
    </source>
</evidence>
<accession>A0AA41X0A9</accession>
<dbReference type="Proteomes" id="UP001165413">
    <property type="component" value="Unassembled WGS sequence"/>
</dbReference>
<dbReference type="RefSeq" id="WP_254097993.1">
    <property type="nucleotide sequence ID" value="NZ_JANATA010000001.1"/>
</dbReference>